<dbReference type="GO" id="GO:0016787">
    <property type="term" value="F:hydrolase activity"/>
    <property type="evidence" value="ECO:0007669"/>
    <property type="project" value="UniProtKB-KW"/>
</dbReference>
<sequence length="262" mass="29054">MSADLPQFISVGKGDSARKIAVRHDERGAPGVLWLSGFKSDMLGTKAEVLCEWTEKQGLTCTRMDYSGHGESSGEFVDGTISKWLEEAVAVFKQFCKGPTVVVGSSMGGWMALLLAKALSEIDREIDGSLTGMVLIAPAPDFTEELMWKHEFTDEIKQEIMEKGRFERPSEYDDSPYVITRALIEDGRKNLLLGEPIITNCETIILQGQKDDAVPWQHALRIVEGMAHDDVVLTLVKDGDHRLSRSEDLDRMIAAVAELAQR</sequence>
<dbReference type="PANTHER" id="PTHR16138:SF7">
    <property type="entry name" value="PALMITOYL-PROTEIN THIOESTERASE ABHD10, MITOCHONDRIAL"/>
    <property type="match status" value="1"/>
</dbReference>
<evidence type="ECO:0000313" key="4">
    <source>
        <dbReference type="Proteomes" id="UP000076577"/>
    </source>
</evidence>
<evidence type="ECO:0000259" key="2">
    <source>
        <dbReference type="Pfam" id="PF12146"/>
    </source>
</evidence>
<dbReference type="PANTHER" id="PTHR16138">
    <property type="entry name" value="MYCOPHENOLIC ACID ACYL-GLUCURONIDE ESTERASE, MITOCHONDRIAL"/>
    <property type="match status" value="1"/>
</dbReference>
<evidence type="ECO:0000256" key="1">
    <source>
        <dbReference type="ARBA" id="ARBA00022801"/>
    </source>
</evidence>
<comment type="caution">
    <text evidence="3">The sequence shown here is derived from an EMBL/GenBank/DDBJ whole genome shotgun (WGS) entry which is preliminary data.</text>
</comment>
<dbReference type="RefSeq" id="WP_068000481.1">
    <property type="nucleotide sequence ID" value="NZ_FOFM01000003.1"/>
</dbReference>
<keyword evidence="4" id="KW-1185">Reference proteome</keyword>
<dbReference type="SUPFAM" id="SSF53474">
    <property type="entry name" value="alpha/beta-Hydrolases"/>
    <property type="match status" value="1"/>
</dbReference>
<name>A0A166BA46_9HYPH</name>
<organism evidence="3 4">
    <name type="scientific">Pseudovibrio axinellae</name>
    <dbReference type="NCBI Taxonomy" id="989403"/>
    <lineage>
        <taxon>Bacteria</taxon>
        <taxon>Pseudomonadati</taxon>
        <taxon>Pseudomonadota</taxon>
        <taxon>Alphaproteobacteria</taxon>
        <taxon>Hyphomicrobiales</taxon>
        <taxon>Stappiaceae</taxon>
        <taxon>Pseudovibrio</taxon>
    </lineage>
</organism>
<dbReference type="STRING" id="989403.SAMN05421798_103115"/>
<evidence type="ECO:0000313" key="3">
    <source>
        <dbReference type="EMBL" id="KZL22059.1"/>
    </source>
</evidence>
<reference evidence="3 4" key="1">
    <citation type="journal article" date="2016" name="Front. Microbiol.">
        <title>Comparative Genomic Analysis Reveals a Diverse Repertoire of Genes Involved in Prokaryote-Eukaryote Interactions within the Pseudovibrio Genus.</title>
        <authorList>
            <person name="Romano S."/>
            <person name="Fernandez-Guerra A."/>
            <person name="Reen F.J."/>
            <person name="Glockner F.O."/>
            <person name="Crowley S.P."/>
            <person name="O'Sullivan O."/>
            <person name="Cotter P.D."/>
            <person name="Adams C."/>
            <person name="Dobson A.D."/>
            <person name="O'Gara F."/>
        </authorList>
    </citation>
    <scope>NUCLEOTIDE SEQUENCE [LARGE SCALE GENOMIC DNA]</scope>
    <source>
        <strain evidence="3 4">Ad2</strain>
    </source>
</reference>
<dbReference type="OrthoDB" id="9813296at2"/>
<dbReference type="Proteomes" id="UP000076577">
    <property type="component" value="Unassembled WGS sequence"/>
</dbReference>
<dbReference type="EMBL" id="LMCB01000001">
    <property type="protein sequence ID" value="KZL22059.1"/>
    <property type="molecule type" value="Genomic_DNA"/>
</dbReference>
<dbReference type="Gene3D" id="3.40.50.1820">
    <property type="entry name" value="alpha/beta hydrolase"/>
    <property type="match status" value="1"/>
</dbReference>
<gene>
    <name evidence="3" type="ORF">PsAD2_00084</name>
</gene>
<accession>A0A166BA46</accession>
<dbReference type="InterPro" id="IPR052382">
    <property type="entry name" value="ABHD10_acyl-thioesterase"/>
</dbReference>
<dbReference type="Pfam" id="PF12146">
    <property type="entry name" value="Hydrolase_4"/>
    <property type="match status" value="1"/>
</dbReference>
<dbReference type="InterPro" id="IPR022742">
    <property type="entry name" value="Hydrolase_4"/>
</dbReference>
<keyword evidence="1 3" id="KW-0378">Hydrolase</keyword>
<feature type="domain" description="Serine aminopeptidase S33" evidence="2">
    <location>
        <begin position="48"/>
        <end position="242"/>
    </location>
</feature>
<protein>
    <submittedName>
        <fullName evidence="3">Alpha/beta hydrolase family protein</fullName>
    </submittedName>
</protein>
<dbReference type="AlphaFoldDB" id="A0A166BA46"/>
<proteinExistence type="predicted"/>
<dbReference type="PATRIC" id="fig|989403.3.peg.87"/>
<dbReference type="InterPro" id="IPR029058">
    <property type="entry name" value="AB_hydrolase_fold"/>
</dbReference>